<evidence type="ECO:0000313" key="3">
    <source>
        <dbReference type="Proteomes" id="UP000195877"/>
    </source>
</evidence>
<dbReference type="EMBL" id="LT853882">
    <property type="protein sequence ID" value="SMQ98160.1"/>
    <property type="molecule type" value="Genomic_DNA"/>
</dbReference>
<sequence>MNTALWTAYGLGLIQALDPYSSSAHLMQRVGQRIGPDAGLGMLAWREQNLLQADRPTAGFGFGFTASWQERWAKAGPWLAQAPQTHWLFVLKQAVPACTEPAQRIDIGQSNGNQWQLLPGTAWHAGCVSAHSTAEQTSLDYDANLHI</sequence>
<evidence type="ECO:0000313" key="2">
    <source>
        <dbReference type="EMBL" id="SMR04376.1"/>
    </source>
</evidence>
<reference evidence="2 4" key="1">
    <citation type="submission" date="2017-05" db="EMBL/GenBank/DDBJ databases">
        <authorList>
            <person name="Song R."/>
            <person name="Chenine A.L."/>
            <person name="Ruprecht R.M."/>
        </authorList>
    </citation>
    <scope>NUCLEOTIDE SEQUENCE [LARGE SCALE GENOMIC DNA]</scope>
    <source>
        <strain evidence="2">PD5205</strain>
    </source>
</reference>
<evidence type="ECO:0000313" key="1">
    <source>
        <dbReference type="EMBL" id="SMQ98160.1"/>
    </source>
</evidence>
<name>A0A1Y6HMF3_9XANT</name>
<dbReference type="EMBL" id="LT853885">
    <property type="protein sequence ID" value="SMR04376.1"/>
    <property type="molecule type" value="Genomic_DNA"/>
</dbReference>
<gene>
    <name evidence="2" type="ORF">PD5205_03094</name>
    <name evidence="1" type="ORF">PD885_00901</name>
</gene>
<dbReference type="GO" id="GO:0016757">
    <property type="term" value="F:glycosyltransferase activity"/>
    <property type="evidence" value="ECO:0007669"/>
    <property type="project" value="UniProtKB-KW"/>
</dbReference>
<dbReference type="AlphaFoldDB" id="A0A1Y6HMF3"/>
<keyword evidence="2" id="KW-0328">Glycosyltransferase</keyword>
<dbReference type="Proteomes" id="UP000195877">
    <property type="component" value="Chromosome 1"/>
</dbReference>
<keyword evidence="2" id="KW-0808">Transferase</keyword>
<reference evidence="1 3" key="2">
    <citation type="submission" date="2017-05" db="EMBL/GenBank/DDBJ databases">
        <authorList>
            <person name="Blom J."/>
        </authorList>
    </citation>
    <scope>NUCLEOTIDE SEQUENCE [LARGE SCALE GENOMIC DNA]</scope>
    <source>
        <strain evidence="1">PD885</strain>
    </source>
</reference>
<keyword evidence="3" id="KW-1185">Reference proteome</keyword>
<organism evidence="2 4">
    <name type="scientific">Xanthomonas fragariae</name>
    <dbReference type="NCBI Taxonomy" id="48664"/>
    <lineage>
        <taxon>Bacteria</taxon>
        <taxon>Pseudomonadati</taxon>
        <taxon>Pseudomonadota</taxon>
        <taxon>Gammaproteobacteria</taxon>
        <taxon>Lysobacterales</taxon>
        <taxon>Lysobacteraceae</taxon>
        <taxon>Xanthomonas</taxon>
    </lineage>
</organism>
<accession>A0A1Y6HMF3</accession>
<proteinExistence type="predicted"/>
<evidence type="ECO:0000313" key="4">
    <source>
        <dbReference type="Proteomes" id="UP000195953"/>
    </source>
</evidence>
<protein>
    <submittedName>
        <fullName evidence="2">Dolichyl-phosphate-mannose-protein mannosyltransferase</fullName>
    </submittedName>
</protein>
<dbReference type="Proteomes" id="UP000195953">
    <property type="component" value="Chromosome 1"/>
</dbReference>